<name>A0A150GTF1_GONPE</name>
<organism evidence="2 3">
    <name type="scientific">Gonium pectorale</name>
    <name type="common">Green alga</name>
    <dbReference type="NCBI Taxonomy" id="33097"/>
    <lineage>
        <taxon>Eukaryota</taxon>
        <taxon>Viridiplantae</taxon>
        <taxon>Chlorophyta</taxon>
        <taxon>core chlorophytes</taxon>
        <taxon>Chlorophyceae</taxon>
        <taxon>CS clade</taxon>
        <taxon>Chlamydomonadales</taxon>
        <taxon>Volvocaceae</taxon>
        <taxon>Gonium</taxon>
    </lineage>
</organism>
<dbReference type="EMBL" id="LSYV01000009">
    <property type="protein sequence ID" value="KXZ52968.1"/>
    <property type="molecule type" value="Genomic_DNA"/>
</dbReference>
<feature type="region of interest" description="Disordered" evidence="1">
    <location>
        <begin position="197"/>
        <end position="217"/>
    </location>
</feature>
<gene>
    <name evidence="2" type="ORF">GPECTOR_8g340</name>
</gene>
<proteinExistence type="predicted"/>
<evidence type="ECO:0000313" key="2">
    <source>
        <dbReference type="EMBL" id="KXZ52968.1"/>
    </source>
</evidence>
<comment type="caution">
    <text evidence="2">The sequence shown here is derived from an EMBL/GenBank/DDBJ whole genome shotgun (WGS) entry which is preliminary data.</text>
</comment>
<dbReference type="OrthoDB" id="552907at2759"/>
<feature type="region of interest" description="Disordered" evidence="1">
    <location>
        <begin position="17"/>
        <end position="44"/>
    </location>
</feature>
<reference evidence="3" key="1">
    <citation type="journal article" date="2016" name="Nat. Commun.">
        <title>The Gonium pectorale genome demonstrates co-option of cell cycle regulation during the evolution of multicellularity.</title>
        <authorList>
            <person name="Hanschen E.R."/>
            <person name="Marriage T.N."/>
            <person name="Ferris P.J."/>
            <person name="Hamaji T."/>
            <person name="Toyoda A."/>
            <person name="Fujiyama A."/>
            <person name="Neme R."/>
            <person name="Noguchi H."/>
            <person name="Minakuchi Y."/>
            <person name="Suzuki M."/>
            <person name="Kawai-Toyooka H."/>
            <person name="Smith D.R."/>
            <person name="Sparks H."/>
            <person name="Anderson J."/>
            <person name="Bakaric R."/>
            <person name="Luria V."/>
            <person name="Karger A."/>
            <person name="Kirschner M.W."/>
            <person name="Durand P.M."/>
            <person name="Michod R.E."/>
            <person name="Nozaki H."/>
            <person name="Olson B.J."/>
        </authorList>
    </citation>
    <scope>NUCLEOTIDE SEQUENCE [LARGE SCALE GENOMIC DNA]</scope>
    <source>
        <strain evidence="3">NIES-2863</strain>
    </source>
</reference>
<evidence type="ECO:0000313" key="3">
    <source>
        <dbReference type="Proteomes" id="UP000075714"/>
    </source>
</evidence>
<sequence>MTIHTACGVQFVDPDSGACRPAKGSPTPSVVPSRGAGSTGGGDSCDAGAAGLDDWLDLNDVPDLSRVRSGTAGGVPAAADLMAARSSASFTEGIRNTAERLQAMVDSAAPGDDGASFLQQLLMPEAAASTASSDILYSSGVGPTAIPSILALAYGSTGGGVPAAGGTAGGGLSASASSPMAGGISAARIRAAYGSSSSGPQAFTGSSPRAGGTGATSPRLLSAAEALRPPQARAHSQAAPAAVAVVAGPVARAASGVLPGAATRLSSTTLPSTRSEVLRPTSSRTDCTLQRNDTASSITAGLATAPSSSLCSAAASAVDPRVGAAPGPQAAMSASQLVDHLRELHAAMIAGEPRVGAQATDPRVGADAGADVELEDALLADELEEMLWGRLRHKDGEATSCLLALDPSAPANAPLAGMINEMRSWVYTNMW</sequence>
<evidence type="ECO:0000256" key="1">
    <source>
        <dbReference type="SAM" id="MobiDB-lite"/>
    </source>
</evidence>
<accession>A0A150GTF1</accession>
<dbReference type="AlphaFoldDB" id="A0A150GTF1"/>
<feature type="region of interest" description="Disordered" evidence="1">
    <location>
        <begin position="268"/>
        <end position="288"/>
    </location>
</feature>
<protein>
    <submittedName>
        <fullName evidence="2">Uncharacterized protein</fullName>
    </submittedName>
</protein>
<dbReference type="Proteomes" id="UP000075714">
    <property type="component" value="Unassembled WGS sequence"/>
</dbReference>
<keyword evidence="3" id="KW-1185">Reference proteome</keyword>